<feature type="region of interest" description="Disordered" evidence="10">
    <location>
        <begin position="1044"/>
        <end position="1199"/>
    </location>
</feature>
<organism evidence="13">
    <name type="scientific">Notodromas monacha</name>
    <dbReference type="NCBI Taxonomy" id="399045"/>
    <lineage>
        <taxon>Eukaryota</taxon>
        <taxon>Metazoa</taxon>
        <taxon>Ecdysozoa</taxon>
        <taxon>Arthropoda</taxon>
        <taxon>Crustacea</taxon>
        <taxon>Oligostraca</taxon>
        <taxon>Ostracoda</taxon>
        <taxon>Podocopa</taxon>
        <taxon>Podocopida</taxon>
        <taxon>Cypridocopina</taxon>
        <taxon>Cypridoidea</taxon>
        <taxon>Cyprididae</taxon>
        <taxon>Notodromas</taxon>
    </lineage>
</organism>
<evidence type="ECO:0000313" key="14">
    <source>
        <dbReference type="Proteomes" id="UP000678499"/>
    </source>
</evidence>
<feature type="compositionally biased region" description="Polar residues" evidence="10">
    <location>
        <begin position="621"/>
        <end position="631"/>
    </location>
</feature>
<accession>A0A7R9BK59</accession>
<feature type="domain" description="SH3" evidence="11">
    <location>
        <begin position="798"/>
        <end position="861"/>
    </location>
</feature>
<feature type="compositionally biased region" description="Polar residues" evidence="10">
    <location>
        <begin position="1006"/>
        <end position="1022"/>
    </location>
</feature>
<feature type="region of interest" description="Disordered" evidence="10">
    <location>
        <begin position="607"/>
        <end position="666"/>
    </location>
</feature>
<sequence length="1199" mass="134089">MDSALNEAHKCERMSERALRRGDIDSAVDCLIATVKQLDLCARLCVQAVVLDSVVLQRDHHRRRIRLLKQLQKRREEFLTSPDAMSVMQINGDDPVESFAFFYQKLFNILQELEAKTRDRNSGRYGDGKDQDSLSSENLLTKTGKEYLEKLRVNFERVVTQNTGLSTNNSFGIDGPIGGRVLTHDSDGERDGSKMSLRKRAAAEAAAAKKGRYFQNLKNGQAEQLNKLQTKHQYECDLLDDLRNAWSVWISVLEENESIAKARLAAVEEFQSKIFEDARLVRQAKATAGKKNLDHLGVIQKELQVTAQELDKAKRNYFEEEHLAFEARTKAHDADERLKRKKGHFFQSLSSLQKNSAKFTAKKEACDERSTSARNQYLLQLAASNAHQKRFYNVDLPQVLKALECDVYEKMREYLSFYTQTELKTCVAMQAAFTEIQDQAKSMTRDYNFACFVTWFPGMAPSIEYDFEPCDGDPISRVSDEYGCGEYIDKEATKWATRVAKEMKAIKEYNRKIHALQTSKIDKKEMTDQESTELDTKLEEFKELLRIAETAKEKAEARVQVLRDGEVNMDEYLKKAFTEMETLGPEFPRSGSQQSLQSEIEAPADSSFYDDNEVEGDQPASYDQQRSMSESEQGDEPTPPATSQTNLQYPIGDPLAMEWGDDEEEEPIPQPLTEEIIPQTVVNGGPVAAPGPGVKCVAVYAYTAQNSDELTIVENEQLDIVGEGDGEGWVLARNYRGEEGFIPKNYVEPESTDDGERTGGGGSSFSSVDYTVRDDNAVNNNYGMNGNAILNNRVDLTQDGDWCCAVYDYEATCKEELTFIEGAVIKVLRRNVHDEDDGWWEGECDGEVGLFPSIVVEECQPNGELYEYDEYDEDDDVDEDLPTPDEPAPVLASPQELPGFLLPPPEGIIITQPTPDVEHPPSTFGDHPAAPAESSGEVPSGTATDEGAEKLKEAREPDGPKPISYSTIVRGFELKMNEDQRKQYQAQFDGSKLEEDSYDPVHFLQGSGSSVGHDSQEETSSVITSVEARDFCGGLQIASIVVTAATPMVDDDESRAPVAAVDDDDDSGTVDSVDSQQKKEPVDANDEEQQKTEEVDRVQIVIDSPTEPAREDQFEGVDVSVAPEADKDKEPEVEPPLPPPPPPHVEEPQDGGSGIVDFETFPPPKMMDDSLEDEEEKKLPEELHLDQLKKLEHIQESNA</sequence>
<protein>
    <recommendedName>
        <fullName evidence="15">FCH and double SH3 domains protein 2</fullName>
    </recommendedName>
</protein>
<dbReference type="InterPro" id="IPR027267">
    <property type="entry name" value="AH/BAR_dom_sf"/>
</dbReference>
<evidence type="ECO:0000256" key="3">
    <source>
        <dbReference type="ARBA" id="ARBA00022553"/>
    </source>
</evidence>
<feature type="region of interest" description="Disordered" evidence="10">
    <location>
        <begin position="983"/>
        <end position="1022"/>
    </location>
</feature>
<gene>
    <name evidence="13" type="ORF">NMOB1V02_LOCUS3125</name>
</gene>
<feature type="compositionally biased region" description="Basic and acidic residues" evidence="10">
    <location>
        <begin position="1176"/>
        <end position="1199"/>
    </location>
</feature>
<evidence type="ECO:0000256" key="6">
    <source>
        <dbReference type="ARBA" id="ARBA00023273"/>
    </source>
</evidence>
<feature type="compositionally biased region" description="Basic and acidic residues" evidence="10">
    <location>
        <begin position="1076"/>
        <end position="1097"/>
    </location>
</feature>
<dbReference type="GO" id="GO:0007274">
    <property type="term" value="P:neuromuscular synaptic transmission"/>
    <property type="evidence" value="ECO:0007669"/>
    <property type="project" value="TreeGrafter"/>
</dbReference>
<dbReference type="EMBL" id="CAJPEX010000397">
    <property type="protein sequence ID" value="CAG0915479.1"/>
    <property type="molecule type" value="Genomic_DNA"/>
</dbReference>
<dbReference type="GO" id="GO:0031594">
    <property type="term" value="C:neuromuscular junction"/>
    <property type="evidence" value="ECO:0007669"/>
    <property type="project" value="TreeGrafter"/>
</dbReference>
<feature type="coiled-coil region" evidence="9">
    <location>
        <begin position="534"/>
        <end position="565"/>
    </location>
</feature>
<evidence type="ECO:0000256" key="1">
    <source>
        <dbReference type="ARBA" id="ARBA00004316"/>
    </source>
</evidence>
<evidence type="ECO:0000256" key="5">
    <source>
        <dbReference type="ARBA" id="ARBA00023121"/>
    </source>
</evidence>
<dbReference type="PROSITE" id="PS50002">
    <property type="entry name" value="SH3"/>
    <property type="match status" value="2"/>
</dbReference>
<evidence type="ECO:0000256" key="2">
    <source>
        <dbReference type="ARBA" id="ARBA00022443"/>
    </source>
</evidence>
<evidence type="ECO:0000256" key="7">
    <source>
        <dbReference type="PROSITE-ProRule" id="PRU00192"/>
    </source>
</evidence>
<dbReference type="OrthoDB" id="10065861at2759"/>
<feature type="domain" description="SH3" evidence="11">
    <location>
        <begin position="691"/>
        <end position="752"/>
    </location>
</feature>
<dbReference type="SUPFAM" id="SSF103657">
    <property type="entry name" value="BAR/IMD domain-like"/>
    <property type="match status" value="1"/>
</dbReference>
<evidence type="ECO:0000256" key="10">
    <source>
        <dbReference type="SAM" id="MobiDB-lite"/>
    </source>
</evidence>
<keyword evidence="5" id="KW-0446">Lipid-binding</keyword>
<dbReference type="PROSITE" id="PS51741">
    <property type="entry name" value="F_BAR"/>
    <property type="match status" value="1"/>
</dbReference>
<feature type="compositionally biased region" description="Acidic residues" evidence="10">
    <location>
        <begin position="874"/>
        <end position="883"/>
    </location>
</feature>
<keyword evidence="2 7" id="KW-0728">SH3 domain</keyword>
<dbReference type="CDD" id="cd11761">
    <property type="entry name" value="SH3_FCHSD_1"/>
    <property type="match status" value="1"/>
</dbReference>
<keyword evidence="14" id="KW-1185">Reference proteome</keyword>
<evidence type="ECO:0000256" key="8">
    <source>
        <dbReference type="PROSITE-ProRule" id="PRU01077"/>
    </source>
</evidence>
<feature type="region of interest" description="Disordered" evidence="10">
    <location>
        <begin position="744"/>
        <end position="768"/>
    </location>
</feature>
<dbReference type="AlphaFoldDB" id="A0A7R9BK59"/>
<keyword evidence="4 8" id="KW-0175">Coiled coil</keyword>
<dbReference type="InterPro" id="IPR031160">
    <property type="entry name" value="F_BAR_dom"/>
</dbReference>
<dbReference type="PANTHER" id="PTHR15735:SF21">
    <property type="entry name" value="PROTEIN NERVOUS WRECK"/>
    <property type="match status" value="1"/>
</dbReference>
<feature type="compositionally biased region" description="Pro residues" evidence="10">
    <location>
        <begin position="1134"/>
        <end position="1143"/>
    </location>
</feature>
<dbReference type="PANTHER" id="PTHR15735">
    <property type="entry name" value="FCH AND DOUBLE SH3 DOMAINS PROTEIN"/>
    <property type="match status" value="1"/>
</dbReference>
<dbReference type="InterPro" id="IPR036028">
    <property type="entry name" value="SH3-like_dom_sf"/>
</dbReference>
<evidence type="ECO:0008006" key="15">
    <source>
        <dbReference type="Google" id="ProtNLM"/>
    </source>
</evidence>
<evidence type="ECO:0000313" key="13">
    <source>
        <dbReference type="EMBL" id="CAD7275327.1"/>
    </source>
</evidence>
<dbReference type="GO" id="GO:0030833">
    <property type="term" value="P:regulation of actin filament polymerization"/>
    <property type="evidence" value="ECO:0007669"/>
    <property type="project" value="TreeGrafter"/>
</dbReference>
<dbReference type="InterPro" id="IPR001452">
    <property type="entry name" value="SH3_domain"/>
</dbReference>
<evidence type="ECO:0000259" key="11">
    <source>
        <dbReference type="PROSITE" id="PS50002"/>
    </source>
</evidence>
<keyword evidence="6" id="KW-0966">Cell projection</keyword>
<dbReference type="GO" id="GO:0051130">
    <property type="term" value="P:positive regulation of cellular component organization"/>
    <property type="evidence" value="ECO:0007669"/>
    <property type="project" value="UniProtKB-ARBA"/>
</dbReference>
<dbReference type="EMBL" id="OA882434">
    <property type="protein sequence ID" value="CAD7275327.1"/>
    <property type="molecule type" value="Genomic_DNA"/>
</dbReference>
<evidence type="ECO:0000256" key="9">
    <source>
        <dbReference type="SAM" id="Coils"/>
    </source>
</evidence>
<dbReference type="SUPFAM" id="SSF50044">
    <property type="entry name" value="SH3-domain"/>
    <property type="match status" value="2"/>
</dbReference>
<evidence type="ECO:0000256" key="4">
    <source>
        <dbReference type="ARBA" id="ARBA00023054"/>
    </source>
</evidence>
<keyword evidence="3" id="KW-0597">Phosphoprotein</keyword>
<proteinExistence type="predicted"/>
<dbReference type="Gene3D" id="1.20.58.80">
    <property type="entry name" value="Phosphotransferase system, lactose/cellobiose-type IIA subunit"/>
    <property type="match status" value="1"/>
</dbReference>
<dbReference type="SMART" id="SM00326">
    <property type="entry name" value="SH3"/>
    <property type="match status" value="2"/>
</dbReference>
<dbReference type="GO" id="GO:0055037">
    <property type="term" value="C:recycling endosome"/>
    <property type="evidence" value="ECO:0007669"/>
    <property type="project" value="TreeGrafter"/>
</dbReference>
<feature type="compositionally biased region" description="Basic and acidic residues" evidence="10">
    <location>
        <begin position="947"/>
        <end position="959"/>
    </location>
</feature>
<feature type="domain" description="F-BAR" evidence="12">
    <location>
        <begin position="247"/>
        <end position="448"/>
    </location>
</feature>
<evidence type="ECO:0000259" key="12">
    <source>
        <dbReference type="PROSITE" id="PS51741"/>
    </source>
</evidence>
<dbReference type="Gene3D" id="1.20.1270.60">
    <property type="entry name" value="Arfaptin homology (AH) domain/BAR domain"/>
    <property type="match status" value="1"/>
</dbReference>
<reference evidence="13" key="1">
    <citation type="submission" date="2020-11" db="EMBL/GenBank/DDBJ databases">
        <authorList>
            <person name="Tran Van P."/>
        </authorList>
    </citation>
    <scope>NUCLEOTIDE SEQUENCE</scope>
</reference>
<dbReference type="GO" id="GO:0008289">
    <property type="term" value="F:lipid binding"/>
    <property type="evidence" value="ECO:0007669"/>
    <property type="project" value="UniProtKB-KW"/>
</dbReference>
<dbReference type="FunFam" id="2.30.30.40:FF:000033">
    <property type="entry name" value="FCH and double SH3 domains protein 2"/>
    <property type="match status" value="1"/>
</dbReference>
<feature type="region of interest" description="Disordered" evidence="10">
    <location>
        <begin position="874"/>
        <end position="965"/>
    </location>
</feature>
<dbReference type="Pfam" id="PF14604">
    <property type="entry name" value="SH3_9"/>
    <property type="match status" value="1"/>
</dbReference>
<name>A0A7R9BK59_9CRUS</name>
<dbReference type="Pfam" id="PF00018">
    <property type="entry name" value="SH3_1"/>
    <property type="match status" value="1"/>
</dbReference>
<comment type="subcellular location">
    <subcellularLocation>
        <location evidence="1">Cell projection</location>
    </subcellularLocation>
</comment>
<dbReference type="SUPFAM" id="SSF140361">
    <property type="entry name" value="MIT domain-like"/>
    <property type="match status" value="1"/>
</dbReference>
<dbReference type="GO" id="GO:0042995">
    <property type="term" value="C:cell projection"/>
    <property type="evidence" value="ECO:0007669"/>
    <property type="project" value="UniProtKB-SubCell"/>
</dbReference>
<dbReference type="Proteomes" id="UP000678499">
    <property type="component" value="Unassembled WGS sequence"/>
</dbReference>
<dbReference type="Gene3D" id="2.30.30.40">
    <property type="entry name" value="SH3 Domains"/>
    <property type="match status" value="2"/>
</dbReference>
<dbReference type="InterPro" id="IPR035460">
    <property type="entry name" value="FCHSD_SH3_1"/>
</dbReference>